<dbReference type="AlphaFoldDB" id="A0A9Q3DA09"/>
<evidence type="ECO:0000313" key="2">
    <source>
        <dbReference type="Proteomes" id="UP000765509"/>
    </source>
</evidence>
<sequence>MTGLHSFQKCNWLENQAEIYHRKDIFSNRESFKTLLPVDNLKKNILKVHSTAKDCHDMWKNVCDKEARFIVEAKEFNKQRYEKTCREPDFRERAQVLVSTLNFDNLKAPDKMRDLFV</sequence>
<keyword evidence="2" id="KW-1185">Reference proteome</keyword>
<comment type="caution">
    <text evidence="1">The sequence shown here is derived from an EMBL/GenBank/DDBJ whole genome shotgun (WGS) entry which is preliminary data.</text>
</comment>
<proteinExistence type="predicted"/>
<dbReference type="Proteomes" id="UP000765509">
    <property type="component" value="Unassembled WGS sequence"/>
</dbReference>
<evidence type="ECO:0000313" key="1">
    <source>
        <dbReference type="EMBL" id="MBW0496397.1"/>
    </source>
</evidence>
<dbReference type="EMBL" id="AVOT02013602">
    <property type="protein sequence ID" value="MBW0496397.1"/>
    <property type="molecule type" value="Genomic_DNA"/>
</dbReference>
<name>A0A9Q3DA09_9BASI</name>
<accession>A0A9Q3DA09</accession>
<dbReference type="OrthoDB" id="3158924at2759"/>
<reference evidence="1" key="1">
    <citation type="submission" date="2021-03" db="EMBL/GenBank/DDBJ databases">
        <title>Draft genome sequence of rust myrtle Austropuccinia psidii MF-1, a brazilian biotype.</title>
        <authorList>
            <person name="Quecine M.C."/>
            <person name="Pachon D.M.R."/>
            <person name="Bonatelli M.L."/>
            <person name="Correr F.H."/>
            <person name="Franceschini L.M."/>
            <person name="Leite T.F."/>
            <person name="Margarido G.R.A."/>
            <person name="Almeida C.A."/>
            <person name="Ferrarezi J.A."/>
            <person name="Labate C.A."/>
        </authorList>
    </citation>
    <scope>NUCLEOTIDE SEQUENCE</scope>
    <source>
        <strain evidence="1">MF-1</strain>
    </source>
</reference>
<organism evidence="1 2">
    <name type="scientific">Austropuccinia psidii MF-1</name>
    <dbReference type="NCBI Taxonomy" id="1389203"/>
    <lineage>
        <taxon>Eukaryota</taxon>
        <taxon>Fungi</taxon>
        <taxon>Dikarya</taxon>
        <taxon>Basidiomycota</taxon>
        <taxon>Pucciniomycotina</taxon>
        <taxon>Pucciniomycetes</taxon>
        <taxon>Pucciniales</taxon>
        <taxon>Sphaerophragmiaceae</taxon>
        <taxon>Austropuccinia</taxon>
    </lineage>
</organism>
<protein>
    <submittedName>
        <fullName evidence="1">Uncharacterized protein</fullName>
    </submittedName>
</protein>
<gene>
    <name evidence="1" type="ORF">O181_036112</name>
</gene>